<proteinExistence type="predicted"/>
<name>A0A0P8D639_9CYAN</name>
<reference evidence="1 2" key="1">
    <citation type="submission" date="2015-09" db="EMBL/GenBank/DDBJ databases">
        <title>Identification and resolution of microdiversity through metagenomic sequencing of parallel consortia.</title>
        <authorList>
            <person name="Nelson W.C."/>
            <person name="Romine M.F."/>
            <person name="Lindemann S.R."/>
        </authorList>
    </citation>
    <scope>NUCLEOTIDE SEQUENCE [LARGE SCALE GENOMIC DNA]</scope>
    <source>
        <strain evidence="1">Ana</strain>
    </source>
</reference>
<dbReference type="Proteomes" id="UP000050465">
    <property type="component" value="Unassembled WGS sequence"/>
</dbReference>
<comment type="caution">
    <text evidence="1">The sequence shown here is derived from an EMBL/GenBank/DDBJ whole genome shotgun (WGS) entry which is preliminary data.</text>
</comment>
<evidence type="ECO:0000313" key="2">
    <source>
        <dbReference type="Proteomes" id="UP000050465"/>
    </source>
</evidence>
<evidence type="ECO:0000313" key="1">
    <source>
        <dbReference type="EMBL" id="KPQ31487.1"/>
    </source>
</evidence>
<sequence length="45" mass="4651">MKATHDGLAAAVQAVPVLSGDWTNDDDWQAIVGLALESLRVAMGG</sequence>
<protein>
    <submittedName>
        <fullName evidence="1">Uncharacterized protein</fullName>
    </submittedName>
</protein>
<dbReference type="STRING" id="1666911.HLUCCA11_23625"/>
<accession>A0A0P8D639</accession>
<gene>
    <name evidence="1" type="ORF">HLUCCA11_23625</name>
</gene>
<dbReference type="EMBL" id="LJZR01000100">
    <property type="protein sequence ID" value="KPQ31487.1"/>
    <property type="molecule type" value="Genomic_DNA"/>
</dbReference>
<organism evidence="1 2">
    <name type="scientific">Phormidesmis priestleyi Ana</name>
    <dbReference type="NCBI Taxonomy" id="1666911"/>
    <lineage>
        <taxon>Bacteria</taxon>
        <taxon>Bacillati</taxon>
        <taxon>Cyanobacteriota</taxon>
        <taxon>Cyanophyceae</taxon>
        <taxon>Leptolyngbyales</taxon>
        <taxon>Leptolyngbyaceae</taxon>
        <taxon>Phormidesmis</taxon>
    </lineage>
</organism>
<dbReference type="AlphaFoldDB" id="A0A0P8D639"/>